<dbReference type="PROSITE" id="PS50878">
    <property type="entry name" value="RT_POL"/>
    <property type="match status" value="1"/>
</dbReference>
<dbReference type="AlphaFoldDB" id="Q9XDG5"/>
<organism evidence="2">
    <name type="scientific">Escherichia coli</name>
    <dbReference type="NCBI Taxonomy" id="562"/>
    <lineage>
        <taxon>Bacteria</taxon>
        <taxon>Pseudomonadati</taxon>
        <taxon>Pseudomonadota</taxon>
        <taxon>Gammaproteobacteria</taxon>
        <taxon>Enterobacterales</taxon>
        <taxon>Enterobacteriaceae</taxon>
        <taxon>Escherichia</taxon>
    </lineage>
</organism>
<protein>
    <submittedName>
        <fullName evidence="2">AfaG</fullName>
    </submittedName>
</protein>
<proteinExistence type="predicted"/>
<reference evidence="2" key="1">
    <citation type="journal article" date="1999" name="Infect. Immun.">
        <title>Molecular cloning and characterization of the afa-7 and afa-8 gene clusters encoding afimbrial adhesins in Escherichia coli strains associated with diarrhea or septicemia in calves.</title>
        <authorList>
            <person name="Lalioui L."/>
            <person name="Jouve M."/>
            <person name="Gounon P."/>
            <person name="Le Bouguenec C."/>
        </authorList>
    </citation>
    <scope>NUCLEOTIDE SEQUENCE</scope>
    <source>
        <strain evidence="2">262 KH 89</strain>
    </source>
</reference>
<sequence>MKSVSRLHEALATGKYKFVLRTDIKGYYRHIRKEQLRKQITHNITDGRVRYLAEQYLYYCIDDGGEIHTPETGMPGGCALSPLMGGSLLYHIDAEFNSKEDIYYARYMDGFILLAGTRWRLRQSVARFNEFPDRGGFK</sequence>
<dbReference type="InterPro" id="IPR000477">
    <property type="entry name" value="RT_dom"/>
</dbReference>
<dbReference type="Pfam" id="PF00078">
    <property type="entry name" value="RVT_1"/>
    <property type="match status" value="1"/>
</dbReference>
<name>Q9XDG5_ECOLX</name>
<feature type="domain" description="Reverse transcriptase" evidence="1">
    <location>
        <begin position="1"/>
        <end position="138"/>
    </location>
</feature>
<accession>Q9XDG5</accession>
<dbReference type="EMBL" id="AF072901">
    <property type="protein sequence ID" value="AAD44027.1"/>
    <property type="molecule type" value="Genomic_DNA"/>
</dbReference>
<evidence type="ECO:0000313" key="2">
    <source>
        <dbReference type="EMBL" id="AAD44027.1"/>
    </source>
</evidence>
<evidence type="ECO:0000259" key="1">
    <source>
        <dbReference type="PROSITE" id="PS50878"/>
    </source>
</evidence>
<gene>
    <name evidence="2" type="primary">afaG</name>
</gene>